<name>A0A508A875_9ACTO</name>
<organism evidence="2 3">
    <name type="scientific">Actinomyces johnsonii</name>
    <dbReference type="NCBI Taxonomy" id="544581"/>
    <lineage>
        <taxon>Bacteria</taxon>
        <taxon>Bacillati</taxon>
        <taxon>Actinomycetota</taxon>
        <taxon>Actinomycetes</taxon>
        <taxon>Actinomycetales</taxon>
        <taxon>Actinomycetaceae</taxon>
        <taxon>Actinomyces</taxon>
    </lineage>
</organism>
<accession>A0A508A875</accession>
<dbReference type="AlphaFoldDB" id="A0A508A875"/>
<reference evidence="2 3" key="1">
    <citation type="submission" date="2019-06" db="EMBL/GenBank/DDBJ databases">
        <title>Draft genome sequence of Actinomyces johnsonii CCUG 34287T.</title>
        <authorList>
            <person name="Salva-Serra F."/>
            <person name="Cardew S."/>
            <person name="Moore E."/>
        </authorList>
    </citation>
    <scope>NUCLEOTIDE SEQUENCE [LARGE SCALE GENOMIC DNA]</scope>
    <source>
        <strain evidence="2 3">CCUG 34287</strain>
    </source>
</reference>
<dbReference type="PROSITE" id="PS51257">
    <property type="entry name" value="PROKAR_LIPOPROTEIN"/>
    <property type="match status" value="1"/>
</dbReference>
<feature type="region of interest" description="Disordered" evidence="1">
    <location>
        <begin position="125"/>
        <end position="148"/>
    </location>
</feature>
<comment type="caution">
    <text evidence="2">The sequence shown here is derived from an EMBL/GenBank/DDBJ whole genome shotgun (WGS) entry which is preliminary data.</text>
</comment>
<evidence type="ECO:0000313" key="2">
    <source>
        <dbReference type="EMBL" id="TQD45023.1"/>
    </source>
</evidence>
<sequence>MHRRTFLISTAIIGIAGCLGACSRNLKMGPTPSIAPAPTLGPESRVLPPADGAAPSSFSEFPLWPEGDIQTTVTALHKQHLCGTAEIPELDGRVSNGLCPVVVDLSGPSTWAIIPDGKENWSIMPVKMSPGPSPSSSSSPATAAGPYDPGPTIAVGPAVLDDSYAYITAGIHSTKNLTSEPPKGSASIHVIKVSLSDHAIVASICVAKNYVVDDKFLYRVTLTLDVEHGTLLIVGDTRGVSQKADSFGFRISAADLSIQFDASTVFADGFQVEESLGEALLVKDKAVIVYLVTGVSEDRGQKVIKSVKDGWVYYKESDNSSRELEAYKRDAFRAQNIATGENILLADHPQQFHGLATQIPIYTNQHEVILYGEYGDSIFSVRQPGSATPILSWNSGERAIPSTACVFGDIAYLAPSKHASNRDGALQLVSLSAGQDVNEIPISAWGDSIAVSSWGIVLHDVFYPADAWFGYPSGTSEPTPTAVNS</sequence>
<proteinExistence type="predicted"/>
<dbReference type="Proteomes" id="UP000319010">
    <property type="component" value="Unassembled WGS sequence"/>
</dbReference>
<evidence type="ECO:0000256" key="1">
    <source>
        <dbReference type="SAM" id="MobiDB-lite"/>
    </source>
</evidence>
<dbReference type="RefSeq" id="WP_141423302.1">
    <property type="nucleotide sequence ID" value="NZ_JASPFB010000019.1"/>
</dbReference>
<dbReference type="EMBL" id="VICB01000001">
    <property type="protein sequence ID" value="TQD45023.1"/>
    <property type="molecule type" value="Genomic_DNA"/>
</dbReference>
<feature type="region of interest" description="Disordered" evidence="1">
    <location>
        <begin position="33"/>
        <end position="61"/>
    </location>
</feature>
<protein>
    <submittedName>
        <fullName evidence="2">Uncharacterized protein</fullName>
    </submittedName>
</protein>
<evidence type="ECO:0000313" key="3">
    <source>
        <dbReference type="Proteomes" id="UP000319010"/>
    </source>
</evidence>
<feature type="compositionally biased region" description="Low complexity" evidence="1">
    <location>
        <begin position="134"/>
        <end position="146"/>
    </location>
</feature>
<gene>
    <name evidence="2" type="ORF">FK256_00535</name>
</gene>